<dbReference type="PANTHER" id="PTHR42737:SF2">
    <property type="entry name" value="GLUTATHIONE REDUCTASE"/>
    <property type="match status" value="1"/>
</dbReference>
<feature type="domain" description="Pyridine nucleotide-disulphide oxidoreductase dimerisation" evidence="9">
    <location>
        <begin position="57"/>
        <end position="146"/>
    </location>
</feature>
<dbReference type="Gene3D" id="3.30.390.30">
    <property type="match status" value="1"/>
</dbReference>
<dbReference type="InterPro" id="IPR023753">
    <property type="entry name" value="FAD/NAD-binding_dom"/>
</dbReference>
<evidence type="ECO:0000256" key="8">
    <source>
        <dbReference type="SAM" id="MobiDB-lite"/>
    </source>
</evidence>
<dbReference type="GO" id="GO:0004362">
    <property type="term" value="F:glutathione-disulfide reductase (NADPH) activity"/>
    <property type="evidence" value="ECO:0007669"/>
    <property type="project" value="TreeGrafter"/>
</dbReference>
<dbReference type="SUPFAM" id="SSF51905">
    <property type="entry name" value="FAD/NAD(P)-binding domain"/>
    <property type="match status" value="1"/>
</dbReference>
<dbReference type="Gene3D" id="3.50.50.60">
    <property type="entry name" value="FAD/NAD(P)-binding domain"/>
    <property type="match status" value="1"/>
</dbReference>
<feature type="compositionally biased region" description="Basic and acidic residues" evidence="8">
    <location>
        <begin position="156"/>
        <end position="165"/>
    </location>
</feature>
<dbReference type="PANTHER" id="PTHR42737">
    <property type="entry name" value="GLUTATHIONE REDUCTASE"/>
    <property type="match status" value="1"/>
</dbReference>
<dbReference type="AlphaFoldDB" id="T1CHE6"/>
<keyword evidence="4" id="KW-0274">FAD</keyword>
<evidence type="ECO:0000256" key="3">
    <source>
        <dbReference type="ARBA" id="ARBA00022630"/>
    </source>
</evidence>
<dbReference type="GO" id="GO:0034599">
    <property type="term" value="P:cellular response to oxidative stress"/>
    <property type="evidence" value="ECO:0007669"/>
    <property type="project" value="TreeGrafter"/>
</dbReference>
<dbReference type="GO" id="GO:0005829">
    <property type="term" value="C:cytosol"/>
    <property type="evidence" value="ECO:0007669"/>
    <property type="project" value="TreeGrafter"/>
</dbReference>
<dbReference type="InterPro" id="IPR004099">
    <property type="entry name" value="Pyr_nucl-diS_OxRdtase_dimer"/>
</dbReference>
<comment type="caution">
    <text evidence="11">The sequence shown here is derived from an EMBL/GenBank/DDBJ whole genome shotgun (WGS) entry which is preliminary data.</text>
</comment>
<keyword evidence="5" id="KW-0560">Oxidoreductase</keyword>
<gene>
    <name evidence="11" type="ORF">B2A_01071</name>
</gene>
<dbReference type="GO" id="GO:0045454">
    <property type="term" value="P:cell redox homeostasis"/>
    <property type="evidence" value="ECO:0007669"/>
    <property type="project" value="InterPro"/>
</dbReference>
<dbReference type="Pfam" id="PF02852">
    <property type="entry name" value="Pyr_redox_dim"/>
    <property type="match status" value="1"/>
</dbReference>
<evidence type="ECO:0000256" key="5">
    <source>
        <dbReference type="ARBA" id="ARBA00023002"/>
    </source>
</evidence>
<feature type="non-terminal residue" evidence="11">
    <location>
        <position position="171"/>
    </location>
</feature>
<organism evidence="11">
    <name type="scientific">mine drainage metagenome</name>
    <dbReference type="NCBI Taxonomy" id="410659"/>
    <lineage>
        <taxon>unclassified sequences</taxon>
        <taxon>metagenomes</taxon>
        <taxon>ecological metagenomes</taxon>
    </lineage>
</organism>
<name>T1CHE6_9ZZZZ</name>
<evidence type="ECO:0000256" key="7">
    <source>
        <dbReference type="ARBA" id="ARBA00023284"/>
    </source>
</evidence>
<evidence type="ECO:0000259" key="9">
    <source>
        <dbReference type="Pfam" id="PF02852"/>
    </source>
</evidence>
<comment type="similarity">
    <text evidence="2">Belongs to the class-I pyridine nucleotide-disulfide oxidoreductase family.</text>
</comment>
<dbReference type="EMBL" id="AUZZ01000810">
    <property type="protein sequence ID" value="EQD66650.1"/>
    <property type="molecule type" value="Genomic_DNA"/>
</dbReference>
<dbReference type="PRINTS" id="PR00411">
    <property type="entry name" value="PNDRDTASEI"/>
</dbReference>
<evidence type="ECO:0000256" key="4">
    <source>
        <dbReference type="ARBA" id="ARBA00022827"/>
    </source>
</evidence>
<dbReference type="GO" id="GO:0050660">
    <property type="term" value="F:flavin adenine dinucleotide binding"/>
    <property type="evidence" value="ECO:0007669"/>
    <property type="project" value="InterPro"/>
</dbReference>
<dbReference type="InterPro" id="IPR016156">
    <property type="entry name" value="FAD/NAD-linked_Rdtase_dimer_sf"/>
</dbReference>
<evidence type="ECO:0000256" key="2">
    <source>
        <dbReference type="ARBA" id="ARBA00007532"/>
    </source>
</evidence>
<evidence type="ECO:0000313" key="11">
    <source>
        <dbReference type="EMBL" id="EQD66650.1"/>
    </source>
</evidence>
<dbReference type="InterPro" id="IPR046952">
    <property type="entry name" value="GSHR/TRXR-like"/>
</dbReference>
<dbReference type="SUPFAM" id="SSF55424">
    <property type="entry name" value="FAD/NAD-linked reductases, dimerisation (C-terminal) domain"/>
    <property type="match status" value="1"/>
</dbReference>
<keyword evidence="7" id="KW-0676">Redox-active center</keyword>
<reference evidence="11" key="2">
    <citation type="journal article" date="2014" name="ISME J.">
        <title>Microbial stratification in low pH oxic and suboxic macroscopic growths along an acid mine drainage.</title>
        <authorList>
            <person name="Mendez-Garcia C."/>
            <person name="Mesa V."/>
            <person name="Sprenger R.R."/>
            <person name="Richter M."/>
            <person name="Diez M.S."/>
            <person name="Solano J."/>
            <person name="Bargiela R."/>
            <person name="Golyshina O.V."/>
            <person name="Manteca A."/>
            <person name="Ramos J.L."/>
            <person name="Gallego J.R."/>
            <person name="Llorente I."/>
            <person name="Martins Dos Santos V.A."/>
            <person name="Jensen O.N."/>
            <person name="Pelaez A.I."/>
            <person name="Sanchez J."/>
            <person name="Ferrer M."/>
        </authorList>
    </citation>
    <scope>NUCLEOTIDE SEQUENCE</scope>
</reference>
<feature type="non-terminal residue" evidence="11">
    <location>
        <position position="1"/>
    </location>
</feature>
<keyword evidence="3" id="KW-0285">Flavoprotein</keyword>
<reference evidence="11" key="1">
    <citation type="submission" date="2013-08" db="EMBL/GenBank/DDBJ databases">
        <authorList>
            <person name="Mendez C."/>
            <person name="Richter M."/>
            <person name="Ferrer M."/>
            <person name="Sanchez J."/>
        </authorList>
    </citation>
    <scope>NUCLEOTIDE SEQUENCE</scope>
</reference>
<evidence type="ECO:0000256" key="6">
    <source>
        <dbReference type="ARBA" id="ARBA00023157"/>
    </source>
</evidence>
<protein>
    <submittedName>
        <fullName evidence="11">Glutathione-disulfide reductase</fullName>
    </submittedName>
</protein>
<dbReference type="Pfam" id="PF07992">
    <property type="entry name" value="Pyr_redox_2"/>
    <property type="match status" value="1"/>
</dbReference>
<keyword evidence="6" id="KW-1015">Disulfide bond</keyword>
<feature type="region of interest" description="Disordered" evidence="8">
    <location>
        <begin position="148"/>
        <end position="171"/>
    </location>
</feature>
<comment type="cofactor">
    <cofactor evidence="1">
        <name>FAD</name>
        <dbReference type="ChEBI" id="CHEBI:57692"/>
    </cofactor>
</comment>
<proteinExistence type="inferred from homology"/>
<sequence length="171" mass="18354">GFIETDKYQTTSTAGIYAIGDVTGRAQLTPVAIAAGRRLADRLFGGRGDRHLDYQNIPTVVFGHPPIGTVGLTEAAARERYGDADVTVFKSSFVPMYHALTERKPRCEMKLVTVGPQQRVVGVHIIGTGADEMMQGFAVAVRMGATEGGSRRYRGHPPDERRGAGHDAVSG</sequence>
<feature type="domain" description="FAD/NAD(P)-binding" evidence="10">
    <location>
        <begin position="1"/>
        <end position="36"/>
    </location>
</feature>
<dbReference type="GO" id="GO:0006749">
    <property type="term" value="P:glutathione metabolic process"/>
    <property type="evidence" value="ECO:0007669"/>
    <property type="project" value="TreeGrafter"/>
</dbReference>
<dbReference type="InterPro" id="IPR036188">
    <property type="entry name" value="FAD/NAD-bd_sf"/>
</dbReference>
<evidence type="ECO:0000259" key="10">
    <source>
        <dbReference type="Pfam" id="PF07992"/>
    </source>
</evidence>
<accession>T1CHE6</accession>
<evidence type="ECO:0000256" key="1">
    <source>
        <dbReference type="ARBA" id="ARBA00001974"/>
    </source>
</evidence>